<feature type="region of interest" description="Disordered" evidence="1">
    <location>
        <begin position="1"/>
        <end position="28"/>
    </location>
</feature>
<dbReference type="InterPro" id="IPR051043">
    <property type="entry name" value="Sulfatase_Mod_Factor_Kinase"/>
</dbReference>
<proteinExistence type="predicted"/>
<dbReference type="SUPFAM" id="SSF56436">
    <property type="entry name" value="C-type lectin-like"/>
    <property type="match status" value="1"/>
</dbReference>
<feature type="region of interest" description="Disordered" evidence="1">
    <location>
        <begin position="40"/>
        <end position="59"/>
    </location>
</feature>
<dbReference type="RefSeq" id="WP_132156746.1">
    <property type="nucleotide sequence ID" value="NZ_SLWR01000017.1"/>
</dbReference>
<dbReference type="Pfam" id="PF03781">
    <property type="entry name" value="FGE-sulfatase"/>
    <property type="match status" value="1"/>
</dbReference>
<dbReference type="InterPro" id="IPR042095">
    <property type="entry name" value="SUMF_sf"/>
</dbReference>
<evidence type="ECO:0000259" key="2">
    <source>
        <dbReference type="Pfam" id="PF03781"/>
    </source>
</evidence>
<dbReference type="PANTHER" id="PTHR23150">
    <property type="entry name" value="SULFATASE MODIFYING FACTOR 1, 2"/>
    <property type="match status" value="1"/>
</dbReference>
<sequence length="346" mass="37245">MSDEQPSCCAPARGVTSAPPAAPTSRGRHEVEQVALAGGEFAMGDGTGDGNPGDGETPIHQVRVAPFSIDATSITNRDFGRFVDDTGYRTEAEIFGFSAVFHLALQAKPDDVMGPAASTPWWAGVRGADWRHPGGRLSDLDGLDDHPVVHVSWNDAVAYCTWAGRRLPTEAEWEFASRGGIEGARYPWGDELLGDDGEWRCNIWQGSFPDRNDVEDGYLNTAPVRTFKPNGFGLWQTVGNVWEWCGDWFGPRYYKFSPDEDPRGPSLGAARVMRGGSYLCHDSYCNRYRNAARSSNTPESSMGNAGFRTVSDLLAYDGGAQAGGGSGNGGDRGHAEEGAARQGDQG</sequence>
<dbReference type="InterPro" id="IPR016187">
    <property type="entry name" value="CTDL_fold"/>
</dbReference>
<feature type="compositionally biased region" description="Gly residues" evidence="1">
    <location>
        <begin position="320"/>
        <end position="330"/>
    </location>
</feature>
<reference evidence="3 4" key="1">
    <citation type="journal article" date="2015" name="Stand. Genomic Sci.">
        <title>Genomic Encyclopedia of Bacterial and Archaeal Type Strains, Phase III: the genomes of soil and plant-associated and newly described type strains.</title>
        <authorList>
            <person name="Whitman W.B."/>
            <person name="Woyke T."/>
            <person name="Klenk H.P."/>
            <person name="Zhou Y."/>
            <person name="Lilburn T.G."/>
            <person name="Beck B.J."/>
            <person name="De Vos P."/>
            <person name="Vandamme P."/>
            <person name="Eisen J.A."/>
            <person name="Garrity G."/>
            <person name="Hugenholtz P."/>
            <person name="Kyrpides N.C."/>
        </authorList>
    </citation>
    <scope>NUCLEOTIDE SEQUENCE [LARGE SCALE GENOMIC DNA]</scope>
    <source>
        <strain evidence="3 4">VKM Ac-2541</strain>
    </source>
</reference>
<dbReference type="AlphaFoldDB" id="A0A4R2I920"/>
<feature type="region of interest" description="Disordered" evidence="1">
    <location>
        <begin position="318"/>
        <end position="346"/>
    </location>
</feature>
<name>A0A4R2I920_9ACTN</name>
<dbReference type="Proteomes" id="UP000295573">
    <property type="component" value="Unassembled WGS sequence"/>
</dbReference>
<gene>
    <name evidence="3" type="ORF">EV646_11793</name>
</gene>
<accession>A0A4R2I920</accession>
<dbReference type="GO" id="GO:0120147">
    <property type="term" value="F:formylglycine-generating oxidase activity"/>
    <property type="evidence" value="ECO:0007669"/>
    <property type="project" value="TreeGrafter"/>
</dbReference>
<organism evidence="3 4">
    <name type="scientific">Kribbella antiqua</name>
    <dbReference type="NCBI Taxonomy" id="2512217"/>
    <lineage>
        <taxon>Bacteria</taxon>
        <taxon>Bacillati</taxon>
        <taxon>Actinomycetota</taxon>
        <taxon>Actinomycetes</taxon>
        <taxon>Propionibacteriales</taxon>
        <taxon>Kribbellaceae</taxon>
        <taxon>Kribbella</taxon>
    </lineage>
</organism>
<protein>
    <submittedName>
        <fullName evidence="3">Formylglycine-generating enzyme required for sulfatase activity</fullName>
    </submittedName>
</protein>
<dbReference type="EMBL" id="SLWR01000017">
    <property type="protein sequence ID" value="TCO40552.1"/>
    <property type="molecule type" value="Genomic_DNA"/>
</dbReference>
<dbReference type="InterPro" id="IPR005532">
    <property type="entry name" value="SUMF_dom"/>
</dbReference>
<feature type="domain" description="Sulfatase-modifying factor enzyme-like" evidence="2">
    <location>
        <begin position="32"/>
        <end position="310"/>
    </location>
</feature>
<dbReference type="OrthoDB" id="9768004at2"/>
<comment type="caution">
    <text evidence="3">The sequence shown here is derived from an EMBL/GenBank/DDBJ whole genome shotgun (WGS) entry which is preliminary data.</text>
</comment>
<dbReference type="PANTHER" id="PTHR23150:SF19">
    <property type="entry name" value="FORMYLGLYCINE-GENERATING ENZYME"/>
    <property type="match status" value="1"/>
</dbReference>
<evidence type="ECO:0000313" key="4">
    <source>
        <dbReference type="Proteomes" id="UP000295573"/>
    </source>
</evidence>
<dbReference type="Gene3D" id="3.90.1580.10">
    <property type="entry name" value="paralog of FGE (formylglycine-generating enzyme)"/>
    <property type="match status" value="1"/>
</dbReference>
<keyword evidence="4" id="KW-1185">Reference proteome</keyword>
<evidence type="ECO:0000313" key="3">
    <source>
        <dbReference type="EMBL" id="TCO40552.1"/>
    </source>
</evidence>
<evidence type="ECO:0000256" key="1">
    <source>
        <dbReference type="SAM" id="MobiDB-lite"/>
    </source>
</evidence>